<reference evidence="2 3" key="1">
    <citation type="submission" date="2018-05" db="EMBL/GenBank/DDBJ databases">
        <title>Genome sequencing and assembly of the regulated plant pathogen Lachnellula willkommii and related sister species for the development of diagnostic species identification markers.</title>
        <authorList>
            <person name="Giroux E."/>
            <person name="Bilodeau G."/>
        </authorList>
    </citation>
    <scope>NUCLEOTIDE SEQUENCE [LARGE SCALE GENOMIC DNA]</scope>
    <source>
        <strain evidence="2 3">CBS 268.59</strain>
    </source>
</reference>
<feature type="compositionally biased region" description="Polar residues" evidence="1">
    <location>
        <begin position="200"/>
        <end position="210"/>
    </location>
</feature>
<feature type="compositionally biased region" description="Polar residues" evidence="1">
    <location>
        <begin position="169"/>
        <end position="191"/>
    </location>
</feature>
<dbReference type="Pfam" id="PF12855">
    <property type="entry name" value="Ecl1"/>
    <property type="match status" value="1"/>
</dbReference>
<name>A0A8T9BSM3_9HELO</name>
<evidence type="ECO:0000313" key="3">
    <source>
        <dbReference type="Proteomes" id="UP000469558"/>
    </source>
</evidence>
<feature type="non-terminal residue" evidence="2">
    <location>
        <position position="355"/>
    </location>
</feature>
<feature type="non-terminal residue" evidence="2">
    <location>
        <position position="1"/>
    </location>
</feature>
<feature type="compositionally biased region" description="Basic and acidic residues" evidence="1">
    <location>
        <begin position="47"/>
        <end position="57"/>
    </location>
</feature>
<dbReference type="InterPro" id="IPR024368">
    <property type="entry name" value="Ecl1/2/3"/>
</dbReference>
<sequence length="355" mass="38220">ATATLAQSRPPPVRTHSHTAASPPPLSPRTHSHSEKKSSHHHRRKSGKDYVVTEKKSSRPATLSRRTTPQHAVKVSPGWSGGRSSTTRERERDRDEDGRDGGESFPQFCMTCEKQFLPANNTFLYCSEASYSPSSYAPSSPPLTPYTRQFSSLPLSTPDEGPDIIPRFSPTQSRPRSYFNSDPYPSSSYQAPPTYAASPPRTSGYTISQSSTALASLREIATALPKTTLRRRDPESPPKSSASSMSRTGSGVWNYMPFTSSSSKTTTPTPSATPGNSYNGGYTVSQSYGGAQTGYASGNGRSREDLHSYGRSHSTYGQTGGMGMDRPLPPRSGPGGYGHRPTSIDLVTPVSGGMI</sequence>
<feature type="compositionally biased region" description="Polar residues" evidence="1">
    <location>
        <begin position="59"/>
        <end position="70"/>
    </location>
</feature>
<keyword evidence="3" id="KW-1185">Reference proteome</keyword>
<feature type="compositionally biased region" description="Basic and acidic residues" evidence="1">
    <location>
        <begin position="86"/>
        <end position="102"/>
    </location>
</feature>
<evidence type="ECO:0000313" key="2">
    <source>
        <dbReference type="EMBL" id="TVY59436.1"/>
    </source>
</evidence>
<feature type="compositionally biased region" description="Low complexity" evidence="1">
    <location>
        <begin position="238"/>
        <end position="250"/>
    </location>
</feature>
<evidence type="ECO:0000256" key="1">
    <source>
        <dbReference type="SAM" id="MobiDB-lite"/>
    </source>
</evidence>
<gene>
    <name evidence="2" type="ORF">LSUE1_G009973</name>
</gene>
<protein>
    <submittedName>
        <fullName evidence="2">Uncharacterized protein</fullName>
    </submittedName>
</protein>
<comment type="caution">
    <text evidence="2">The sequence shown here is derived from an EMBL/GenBank/DDBJ whole genome shotgun (WGS) entry which is preliminary data.</text>
</comment>
<dbReference type="AlphaFoldDB" id="A0A8T9BSM3"/>
<feature type="region of interest" description="Disordered" evidence="1">
    <location>
        <begin position="131"/>
        <end position="210"/>
    </location>
</feature>
<feature type="region of interest" description="Disordered" evidence="1">
    <location>
        <begin position="1"/>
        <end position="106"/>
    </location>
</feature>
<organism evidence="2 3">
    <name type="scientific">Lachnellula suecica</name>
    <dbReference type="NCBI Taxonomy" id="602035"/>
    <lineage>
        <taxon>Eukaryota</taxon>
        <taxon>Fungi</taxon>
        <taxon>Dikarya</taxon>
        <taxon>Ascomycota</taxon>
        <taxon>Pezizomycotina</taxon>
        <taxon>Leotiomycetes</taxon>
        <taxon>Helotiales</taxon>
        <taxon>Lachnaceae</taxon>
        <taxon>Lachnellula</taxon>
    </lineage>
</organism>
<dbReference type="EMBL" id="QGMK01002351">
    <property type="protein sequence ID" value="TVY59436.1"/>
    <property type="molecule type" value="Genomic_DNA"/>
</dbReference>
<feature type="compositionally biased region" description="Polar residues" evidence="1">
    <location>
        <begin position="279"/>
        <end position="300"/>
    </location>
</feature>
<dbReference type="OrthoDB" id="3599883at2759"/>
<feature type="region of interest" description="Disordered" evidence="1">
    <location>
        <begin position="222"/>
        <end position="355"/>
    </location>
</feature>
<feature type="compositionally biased region" description="Low complexity" evidence="1">
    <location>
        <begin position="257"/>
        <end position="277"/>
    </location>
</feature>
<dbReference type="Proteomes" id="UP000469558">
    <property type="component" value="Unassembled WGS sequence"/>
</dbReference>
<proteinExistence type="predicted"/>
<accession>A0A8T9BSM3</accession>
<feature type="compositionally biased region" description="Polar residues" evidence="1">
    <location>
        <begin position="146"/>
        <end position="155"/>
    </location>
</feature>